<gene>
    <name evidence="1" type="ORF">EV195_107130</name>
</gene>
<dbReference type="EMBL" id="SLXM01000007">
    <property type="protein sequence ID" value="TCP23964.1"/>
    <property type="molecule type" value="Genomic_DNA"/>
</dbReference>
<dbReference type="Proteomes" id="UP000294564">
    <property type="component" value="Unassembled WGS sequence"/>
</dbReference>
<comment type="caution">
    <text evidence="1">The sequence shown here is derived from an EMBL/GenBank/DDBJ whole genome shotgun (WGS) entry which is preliminary data.</text>
</comment>
<protein>
    <submittedName>
        <fullName evidence="1">Uncharacterized protein</fullName>
    </submittedName>
</protein>
<evidence type="ECO:0000313" key="1">
    <source>
        <dbReference type="EMBL" id="TCP23964.1"/>
    </source>
</evidence>
<accession>A0A4R2NRC0</accession>
<sequence>MQNEIILESKLTAHQKTHVAMVIGLPVIIVALQS</sequence>
<organism evidence="1 2">
    <name type="scientific">Tenacibaculum skagerrakense</name>
    <dbReference type="NCBI Taxonomy" id="186571"/>
    <lineage>
        <taxon>Bacteria</taxon>
        <taxon>Pseudomonadati</taxon>
        <taxon>Bacteroidota</taxon>
        <taxon>Flavobacteriia</taxon>
        <taxon>Flavobacteriales</taxon>
        <taxon>Flavobacteriaceae</taxon>
        <taxon>Tenacibaculum</taxon>
    </lineage>
</organism>
<proteinExistence type="predicted"/>
<evidence type="ECO:0000313" key="2">
    <source>
        <dbReference type="Proteomes" id="UP000294564"/>
    </source>
</evidence>
<name>A0A4R2NRC0_9FLAO</name>
<dbReference type="AlphaFoldDB" id="A0A4R2NRC0"/>
<keyword evidence="2" id="KW-1185">Reference proteome</keyword>
<reference evidence="1 2" key="1">
    <citation type="submission" date="2019-03" db="EMBL/GenBank/DDBJ databases">
        <title>Genomic Encyclopedia of Type Strains, Phase IV (KMG-IV): sequencing the most valuable type-strain genomes for metagenomic binning, comparative biology and taxonomic classification.</title>
        <authorList>
            <person name="Goeker M."/>
        </authorList>
    </citation>
    <scope>NUCLEOTIDE SEQUENCE [LARGE SCALE GENOMIC DNA]</scope>
    <source>
        <strain evidence="1 2">DSM 14836</strain>
    </source>
</reference>